<dbReference type="GO" id="GO:0046872">
    <property type="term" value="F:metal ion binding"/>
    <property type="evidence" value="ECO:0007669"/>
    <property type="project" value="UniProtKB-KW"/>
</dbReference>
<evidence type="ECO:0000256" key="1">
    <source>
        <dbReference type="PIRSR" id="PIRSR640255-1"/>
    </source>
</evidence>
<keyword evidence="6" id="KW-0540">Nuclease</keyword>
<dbReference type="Gene3D" id="3.40.570.10">
    <property type="entry name" value="Extracellular Endonuclease, subunit A"/>
    <property type="match status" value="1"/>
</dbReference>
<dbReference type="Pfam" id="PF13365">
    <property type="entry name" value="Trypsin_2"/>
    <property type="match status" value="1"/>
</dbReference>
<dbReference type="SMART" id="SM00477">
    <property type="entry name" value="NUC"/>
    <property type="match status" value="1"/>
</dbReference>
<feature type="binding site" evidence="2">
    <location>
        <position position="566"/>
    </location>
    <ligand>
        <name>Mg(2+)</name>
        <dbReference type="ChEBI" id="CHEBI:18420"/>
        <note>catalytic</note>
    </ligand>
</feature>
<comment type="caution">
    <text evidence="6">The sequence shown here is derived from an EMBL/GenBank/DDBJ whole genome shotgun (WGS) entry which is preliminary data.</text>
</comment>
<evidence type="ECO:0000259" key="4">
    <source>
        <dbReference type="SMART" id="SM00477"/>
    </source>
</evidence>
<evidence type="ECO:0000256" key="2">
    <source>
        <dbReference type="PIRSR" id="PIRSR640255-2"/>
    </source>
</evidence>
<dbReference type="GO" id="GO:0016787">
    <property type="term" value="F:hydrolase activity"/>
    <property type="evidence" value="ECO:0007669"/>
    <property type="project" value="InterPro"/>
</dbReference>
<organism evidence="6 7">
    <name type="scientific">Bosea caraganae</name>
    <dbReference type="NCBI Taxonomy" id="2763117"/>
    <lineage>
        <taxon>Bacteria</taxon>
        <taxon>Pseudomonadati</taxon>
        <taxon>Pseudomonadota</taxon>
        <taxon>Alphaproteobacteria</taxon>
        <taxon>Hyphomicrobiales</taxon>
        <taxon>Boseaceae</taxon>
        <taxon>Bosea</taxon>
    </lineage>
</organism>
<keyword evidence="6" id="KW-0378">Hydrolase</keyword>
<dbReference type="InterPro" id="IPR044925">
    <property type="entry name" value="His-Me_finger_sf"/>
</dbReference>
<evidence type="ECO:0000313" key="6">
    <source>
        <dbReference type="EMBL" id="RDJ20290.1"/>
    </source>
</evidence>
<dbReference type="InterPro" id="IPR040255">
    <property type="entry name" value="Non-specific_endonuclease"/>
</dbReference>
<dbReference type="OrthoDB" id="606379at2"/>
<protein>
    <submittedName>
        <fullName evidence="6">Endonuclease</fullName>
    </submittedName>
</protein>
<keyword evidence="7" id="KW-1185">Reference proteome</keyword>
<dbReference type="PANTHER" id="PTHR13966:SF5">
    <property type="entry name" value="ENDONUCLEASE G, MITOCHONDRIAL"/>
    <property type="match status" value="1"/>
</dbReference>
<dbReference type="PANTHER" id="PTHR13966">
    <property type="entry name" value="ENDONUCLEASE RELATED"/>
    <property type="match status" value="1"/>
</dbReference>
<evidence type="ECO:0000259" key="5">
    <source>
        <dbReference type="SMART" id="SM00892"/>
    </source>
</evidence>
<feature type="domain" description="DNA/RNA non-specific endonuclease/pyrophosphatase/phosphodiesterase" evidence="5">
    <location>
        <begin position="459"/>
        <end position="697"/>
    </location>
</feature>
<dbReference type="InterPro" id="IPR044929">
    <property type="entry name" value="DNA/RNA_non-sp_Endonuclease_sf"/>
</dbReference>
<keyword evidence="2" id="KW-0479">Metal-binding</keyword>
<dbReference type="SMART" id="SM00892">
    <property type="entry name" value="Endonuclease_NS"/>
    <property type="match status" value="1"/>
</dbReference>
<dbReference type="SUPFAM" id="SSF50494">
    <property type="entry name" value="Trypsin-like serine proteases"/>
    <property type="match status" value="1"/>
</dbReference>
<dbReference type="Gene3D" id="2.40.10.10">
    <property type="entry name" value="Trypsin-like serine proteases"/>
    <property type="match status" value="2"/>
</dbReference>
<keyword evidence="6" id="KW-0255">Endonuclease</keyword>
<dbReference type="Proteomes" id="UP000255207">
    <property type="component" value="Unassembled WGS sequence"/>
</dbReference>
<feature type="region of interest" description="Disordered" evidence="3">
    <location>
        <begin position="1"/>
        <end position="31"/>
    </location>
</feature>
<dbReference type="InterPro" id="IPR001604">
    <property type="entry name" value="Endo_G_ENPP1-like_dom"/>
</dbReference>
<reference evidence="7" key="1">
    <citation type="submission" date="2018-07" db="EMBL/GenBank/DDBJ databases">
        <authorList>
            <person name="Safronova V.I."/>
            <person name="Chirak E.R."/>
            <person name="Sazanova A.L."/>
        </authorList>
    </citation>
    <scope>NUCLEOTIDE SEQUENCE [LARGE SCALE GENOMIC DNA]</scope>
    <source>
        <strain evidence="7">RCAM04685</strain>
    </source>
</reference>
<dbReference type="GO" id="GO:0003676">
    <property type="term" value="F:nucleic acid binding"/>
    <property type="evidence" value="ECO:0007669"/>
    <property type="project" value="InterPro"/>
</dbReference>
<dbReference type="AlphaFoldDB" id="A0A370KZ65"/>
<feature type="active site" description="Proton acceptor" evidence="1">
    <location>
        <position position="529"/>
    </location>
</feature>
<evidence type="ECO:0000256" key="3">
    <source>
        <dbReference type="SAM" id="MobiDB-lite"/>
    </source>
</evidence>
<dbReference type="InterPro" id="IPR009003">
    <property type="entry name" value="Peptidase_S1_PA"/>
</dbReference>
<sequence>MDRLRRLREARREVQRSAMERYEQRAPERAHNKALIAEAGPGAADSPQRRDAFVNRVEGMKALRNIRTRRDLPFGIERRMGATLDFDEMAPNAAARKAGRSVARIVEQGGPGTEAQGFATGFLVAPDLLITNWHVFQGRGDARGCAAHFLYERSERGVERGVTFELEPSRFFVSDERLDFAILAVAPRSNEGSDLASMGQNTLVEAMPKILKGQPVHIIQHPEGRPKQYAISQNRLVDILEEGFLQYETDTLEGSSGSPAFSDRWELVALHHASIPQMRDGRALALDGTPWFKEMGDDRVHWIANEGVRISAIVSHLRSARLPDRSEQDILEDLLATTGDPVAEAMEIIQPQSLETLGNAIKRGGTMAGMTVTFTGPVTINVNVAGTPAADASTSSTSRTVAFAVERSIRFDPDYDLRKGYSPSFLDEEGEIVVPVPSVQPDRIEEMLKGEDGKPLVLKYHHFELMMNKPRRLQMWSAANVDYDPTRKTDKDREEWGRDRWIPDPRIPAICQVFDADFYKPAGNIDRGHIVRREDNEWGDDEREIEFANSDTFHWTNCTPQHEAFNQSTPGRNDKTYKGMEGVWGAFENHIQQSRRDGDTKACLLAGPILASDDPRKDFGRGEIQYPIRFWKVVCVVDRTAPKPELKAYGFILSQRAVVDRFGIERFGPGRFDKYQVSLSEIAKEAGLVFEDALLQADTLSGQLSVRLASPRDIAGL</sequence>
<dbReference type="Pfam" id="PF01223">
    <property type="entry name" value="Endonuclease_NS"/>
    <property type="match status" value="1"/>
</dbReference>
<gene>
    <name evidence="6" type="ORF">DWE98_25340</name>
</gene>
<feature type="compositionally biased region" description="Basic and acidic residues" evidence="3">
    <location>
        <begin position="10"/>
        <end position="31"/>
    </location>
</feature>
<name>A0A370KZ65_9HYPH</name>
<dbReference type="InterPro" id="IPR043504">
    <property type="entry name" value="Peptidase_S1_PA_chymotrypsin"/>
</dbReference>
<evidence type="ECO:0000313" key="7">
    <source>
        <dbReference type="Proteomes" id="UP000255207"/>
    </source>
</evidence>
<accession>A0A370KZ65</accession>
<dbReference type="SUPFAM" id="SSF54060">
    <property type="entry name" value="His-Me finger endonucleases"/>
    <property type="match status" value="1"/>
</dbReference>
<dbReference type="GO" id="GO:0004519">
    <property type="term" value="F:endonuclease activity"/>
    <property type="evidence" value="ECO:0007669"/>
    <property type="project" value="UniProtKB-KW"/>
</dbReference>
<proteinExistence type="predicted"/>
<dbReference type="EMBL" id="QQTP01000020">
    <property type="protein sequence ID" value="RDJ20290.1"/>
    <property type="molecule type" value="Genomic_DNA"/>
</dbReference>
<dbReference type="InterPro" id="IPR020821">
    <property type="entry name" value="ENPP1-3/EXOG-like_nuc-like"/>
</dbReference>
<feature type="domain" description="ENPP1-3/EXOG-like endonuclease/phosphodiesterase" evidence="4">
    <location>
        <begin position="460"/>
        <end position="697"/>
    </location>
</feature>